<dbReference type="Pfam" id="PF13473">
    <property type="entry name" value="Cupredoxin_1"/>
    <property type="match status" value="1"/>
</dbReference>
<dbReference type="Gene3D" id="2.60.40.420">
    <property type="entry name" value="Cupredoxins - blue copper proteins"/>
    <property type="match status" value="1"/>
</dbReference>
<dbReference type="SUPFAM" id="SSF49503">
    <property type="entry name" value="Cupredoxins"/>
    <property type="match status" value="1"/>
</dbReference>
<evidence type="ECO:0000313" key="3">
    <source>
        <dbReference type="Proteomes" id="UP000230251"/>
    </source>
</evidence>
<gene>
    <name evidence="2" type="ORF">CO057_01540</name>
</gene>
<feature type="domain" description="EfeO-type cupredoxin-like" evidence="1">
    <location>
        <begin position="189"/>
        <end position="264"/>
    </location>
</feature>
<protein>
    <recommendedName>
        <fullName evidence="1">EfeO-type cupredoxin-like domain-containing protein</fullName>
    </recommendedName>
</protein>
<comment type="caution">
    <text evidence="2">The sequence shown here is derived from an EMBL/GenBank/DDBJ whole genome shotgun (WGS) entry which is preliminary data.</text>
</comment>
<dbReference type="AlphaFoldDB" id="A0A2M8EPL8"/>
<evidence type="ECO:0000259" key="1">
    <source>
        <dbReference type="Pfam" id="PF13473"/>
    </source>
</evidence>
<sequence>MISEKMRDYSIGFLTVAIMLGAMIGVKQAQALTSLSDIYSGDLIRGESFSAVYYMGADGFRYVFPNDKTYFTWYTDFDDVRWISDSDLAKIQIGGNVTYRPDSNMIKINTDPKVYYVGSGGRLYWVSSESVAISMYGSDWNKQIDDVPDGFFGNYTQTGEEISERPGTGLYGLPGYTINDDKDLVAPEEISITSSGYSPISATIEAGQTVRFTNNDGDKHTASADNLSWGTGTISPGGSYVQRFKAAGEYPFFDSYDSSNSGAIYVE</sequence>
<dbReference type="InterPro" id="IPR052721">
    <property type="entry name" value="ET_Amicyanin"/>
</dbReference>
<reference evidence="3" key="1">
    <citation type="submission" date="2017-09" db="EMBL/GenBank/DDBJ databases">
        <title>Depth-based differentiation of microbial function through sediment-hosted aquifers and enrichment of novel symbionts in the deep terrestrial subsurface.</title>
        <authorList>
            <person name="Probst A.J."/>
            <person name="Ladd B."/>
            <person name="Jarett J.K."/>
            <person name="Geller-Mcgrath D.E."/>
            <person name="Sieber C.M.K."/>
            <person name="Emerson J.B."/>
            <person name="Anantharaman K."/>
            <person name="Thomas B.C."/>
            <person name="Malmstrom R."/>
            <person name="Stieglmeier M."/>
            <person name="Klingl A."/>
            <person name="Woyke T."/>
            <person name="Ryan C.M."/>
            <person name="Banfield J.F."/>
        </authorList>
    </citation>
    <scope>NUCLEOTIDE SEQUENCE [LARGE SCALE GENOMIC DNA]</scope>
</reference>
<dbReference type="EMBL" id="PFSI01000024">
    <property type="protein sequence ID" value="PJC24672.1"/>
    <property type="molecule type" value="Genomic_DNA"/>
</dbReference>
<dbReference type="InterPro" id="IPR008972">
    <property type="entry name" value="Cupredoxin"/>
</dbReference>
<evidence type="ECO:0000313" key="2">
    <source>
        <dbReference type="EMBL" id="PJC24672.1"/>
    </source>
</evidence>
<dbReference type="PANTHER" id="PTHR36507">
    <property type="entry name" value="BLL1555 PROTEIN"/>
    <property type="match status" value="1"/>
</dbReference>
<dbReference type="InterPro" id="IPR028096">
    <property type="entry name" value="EfeO_Cupredoxin"/>
</dbReference>
<dbReference type="Proteomes" id="UP000230251">
    <property type="component" value="Unassembled WGS sequence"/>
</dbReference>
<proteinExistence type="predicted"/>
<organism evidence="2 3">
    <name type="scientific">Candidatus Uhrbacteria bacterium CG_4_9_14_0_2_um_filter_41_50</name>
    <dbReference type="NCBI Taxonomy" id="1975031"/>
    <lineage>
        <taxon>Bacteria</taxon>
        <taxon>Candidatus Uhriibacteriota</taxon>
    </lineage>
</organism>
<name>A0A2M8EPL8_9BACT</name>
<dbReference type="PANTHER" id="PTHR36507:SF1">
    <property type="entry name" value="BLL1555 PROTEIN"/>
    <property type="match status" value="1"/>
</dbReference>
<accession>A0A2M8EPL8</accession>